<sequence>MKVIVIGCGRLGAALAEELSGRGIEVALVDRDEAAFERLSPSFTGIRVTGMGLDREVLLRAGIESADALAALTASDEVNAVSTRAARLLFRVPRVVARLYDPGRVEAYRRLGIPTISHVTWGVGRIVELLCYSPVEPVHSLGGGEVELVQVELPPLLAGRSVQELSLMGEIMVVAVTRQGRSLIPTPGTLFQLGDRVHLALLTSSSERLKHLLGLT</sequence>
<evidence type="ECO:0000256" key="2">
    <source>
        <dbReference type="ARBA" id="ARBA00022538"/>
    </source>
</evidence>
<dbReference type="RefSeq" id="WP_199390877.1">
    <property type="nucleotide sequence ID" value="NZ_JAEMHL010000016.1"/>
</dbReference>
<keyword evidence="4" id="KW-0520">NAD</keyword>
<dbReference type="InterPro" id="IPR050721">
    <property type="entry name" value="Trk_Ktr_HKT_K-transport"/>
</dbReference>
<dbReference type="SUPFAM" id="SSF116726">
    <property type="entry name" value="TrkA C-terminal domain-like"/>
    <property type="match status" value="1"/>
</dbReference>
<evidence type="ECO:0000259" key="5">
    <source>
        <dbReference type="PROSITE" id="PS51201"/>
    </source>
</evidence>
<dbReference type="Proteomes" id="UP000614714">
    <property type="component" value="Unassembled WGS sequence"/>
</dbReference>
<evidence type="ECO:0000259" key="6">
    <source>
        <dbReference type="PROSITE" id="PS51202"/>
    </source>
</evidence>
<reference evidence="7 8" key="1">
    <citation type="submission" date="2020-12" db="EMBL/GenBank/DDBJ databases">
        <title>Geomonas sp. Red421, isolated from paddy soil.</title>
        <authorList>
            <person name="Xu Z."/>
            <person name="Zhang Z."/>
            <person name="Masuda Y."/>
            <person name="Itoh H."/>
            <person name="Senoo K."/>
        </authorList>
    </citation>
    <scope>NUCLEOTIDE SEQUENCE [LARGE SCALE GENOMIC DNA]</scope>
    <source>
        <strain evidence="7 8">Red421</strain>
    </source>
</reference>
<dbReference type="Pfam" id="PF02080">
    <property type="entry name" value="TrkA_C"/>
    <property type="match status" value="1"/>
</dbReference>
<keyword evidence="2" id="KW-0633">Potassium transport</keyword>
<dbReference type="PROSITE" id="PS51202">
    <property type="entry name" value="RCK_C"/>
    <property type="match status" value="1"/>
</dbReference>
<name>A0ABS0YJD0_9BACT</name>
<protein>
    <recommendedName>
        <fullName evidence="1">Trk system potassium uptake protein TrkA</fullName>
    </recommendedName>
</protein>
<organism evidence="7 8">
    <name type="scientific">Geomonas anaerohicana</name>
    <dbReference type="NCBI Taxonomy" id="2798583"/>
    <lineage>
        <taxon>Bacteria</taxon>
        <taxon>Pseudomonadati</taxon>
        <taxon>Thermodesulfobacteriota</taxon>
        <taxon>Desulfuromonadia</taxon>
        <taxon>Geobacterales</taxon>
        <taxon>Geobacteraceae</taxon>
        <taxon>Geomonas</taxon>
    </lineage>
</organism>
<dbReference type="EMBL" id="JAEMHL010000016">
    <property type="protein sequence ID" value="MBJ6752468.1"/>
    <property type="molecule type" value="Genomic_DNA"/>
</dbReference>
<accession>A0ABS0YJD0</accession>
<evidence type="ECO:0000313" key="8">
    <source>
        <dbReference type="Proteomes" id="UP000614714"/>
    </source>
</evidence>
<dbReference type="PANTHER" id="PTHR43833:SF8">
    <property type="entry name" value="TRK SYSTEM POTASSIUM UPTAKE PROTEIN TRKA"/>
    <property type="match status" value="1"/>
</dbReference>
<dbReference type="InterPro" id="IPR003148">
    <property type="entry name" value="RCK_N"/>
</dbReference>
<evidence type="ECO:0000256" key="1">
    <source>
        <dbReference type="ARBA" id="ARBA00017378"/>
    </source>
</evidence>
<dbReference type="PANTHER" id="PTHR43833">
    <property type="entry name" value="POTASSIUM CHANNEL PROTEIN 2-RELATED-RELATED"/>
    <property type="match status" value="1"/>
</dbReference>
<evidence type="ECO:0000256" key="3">
    <source>
        <dbReference type="ARBA" id="ARBA00022958"/>
    </source>
</evidence>
<keyword evidence="3" id="KW-0630">Potassium</keyword>
<keyword evidence="2" id="KW-0406">Ion transport</keyword>
<dbReference type="InterPro" id="IPR036721">
    <property type="entry name" value="RCK_C_sf"/>
</dbReference>
<dbReference type="InterPro" id="IPR006036">
    <property type="entry name" value="K_uptake_TrkA"/>
</dbReference>
<feature type="domain" description="RCK N-terminal" evidence="5">
    <location>
        <begin position="1"/>
        <end position="120"/>
    </location>
</feature>
<dbReference type="Pfam" id="PF02254">
    <property type="entry name" value="TrkA_N"/>
    <property type="match status" value="1"/>
</dbReference>
<dbReference type="InterPro" id="IPR006037">
    <property type="entry name" value="RCK_C"/>
</dbReference>
<dbReference type="InterPro" id="IPR036291">
    <property type="entry name" value="NAD(P)-bd_dom_sf"/>
</dbReference>
<keyword evidence="2" id="KW-0813">Transport</keyword>
<evidence type="ECO:0000313" key="7">
    <source>
        <dbReference type="EMBL" id="MBJ6752468.1"/>
    </source>
</evidence>
<feature type="domain" description="RCK C-terminal" evidence="6">
    <location>
        <begin position="136"/>
        <end position="215"/>
    </location>
</feature>
<keyword evidence="8" id="KW-1185">Reference proteome</keyword>
<dbReference type="PRINTS" id="PR00335">
    <property type="entry name" value="KUPTAKETRKA"/>
</dbReference>
<dbReference type="PROSITE" id="PS51201">
    <property type="entry name" value="RCK_N"/>
    <property type="match status" value="1"/>
</dbReference>
<comment type="caution">
    <text evidence="7">The sequence shown here is derived from an EMBL/GenBank/DDBJ whole genome shotgun (WGS) entry which is preliminary data.</text>
</comment>
<evidence type="ECO:0000256" key="4">
    <source>
        <dbReference type="ARBA" id="ARBA00023027"/>
    </source>
</evidence>
<proteinExistence type="predicted"/>
<dbReference type="Gene3D" id="3.30.70.1450">
    <property type="entry name" value="Regulator of K+ conductance, C-terminal domain"/>
    <property type="match status" value="1"/>
</dbReference>
<dbReference type="SUPFAM" id="SSF51735">
    <property type="entry name" value="NAD(P)-binding Rossmann-fold domains"/>
    <property type="match status" value="1"/>
</dbReference>
<dbReference type="Gene3D" id="3.40.50.720">
    <property type="entry name" value="NAD(P)-binding Rossmann-like Domain"/>
    <property type="match status" value="1"/>
</dbReference>
<gene>
    <name evidence="7" type="ORF">JFN91_19815</name>
</gene>